<keyword evidence="2" id="KW-1185">Reference proteome</keyword>
<dbReference type="EMBL" id="CANTFM010002590">
    <property type="protein sequence ID" value="CAI5746476.1"/>
    <property type="molecule type" value="Genomic_DNA"/>
</dbReference>
<reference evidence="1" key="1">
    <citation type="submission" date="2022-12" db="EMBL/GenBank/DDBJ databases">
        <authorList>
            <person name="Webb A."/>
        </authorList>
    </citation>
    <scope>NUCLEOTIDE SEQUENCE</scope>
    <source>
        <strain evidence="1">Pd1</strain>
    </source>
</reference>
<proteinExistence type="predicted"/>
<comment type="caution">
    <text evidence="1">The sequence shown here is derived from an EMBL/GenBank/DDBJ whole genome shotgun (WGS) entry which is preliminary data.</text>
</comment>
<gene>
    <name evidence="1" type="ORF">PDE001_LOCUS11463</name>
</gene>
<accession>A0AAV0VBE5</accession>
<sequence length="211" mass="24685">MFSVLPAASHESTASTNSTPLNASDYWIEDHPYVHQHHWKRLRDDKIVPENDPSVRGTVETDMSWISRWVLSSEGQRALRKDLSRLLMYNLVSPMDYGNSLRSSSVRRRRNKAARMFLTDNLALPALKTLGRVAWNLIQSHYVDYFNDEMFAQHLKTMNTSEMIQKFDLTLPLEVIEEIQDEDFRSNTTQAYRYDGDKKRAQLYRQYSAAF</sequence>
<dbReference type="Proteomes" id="UP001162029">
    <property type="component" value="Unassembled WGS sequence"/>
</dbReference>
<name>A0AAV0VBE5_9STRA</name>
<evidence type="ECO:0000313" key="1">
    <source>
        <dbReference type="EMBL" id="CAI5746476.1"/>
    </source>
</evidence>
<dbReference type="AlphaFoldDB" id="A0AAV0VBE5"/>
<protein>
    <submittedName>
        <fullName evidence="1">Uncharacterized protein</fullName>
    </submittedName>
</protein>
<organism evidence="1 2">
    <name type="scientific">Peronospora destructor</name>
    <dbReference type="NCBI Taxonomy" id="86335"/>
    <lineage>
        <taxon>Eukaryota</taxon>
        <taxon>Sar</taxon>
        <taxon>Stramenopiles</taxon>
        <taxon>Oomycota</taxon>
        <taxon>Peronosporomycetes</taxon>
        <taxon>Peronosporales</taxon>
        <taxon>Peronosporaceae</taxon>
        <taxon>Peronospora</taxon>
    </lineage>
</organism>
<evidence type="ECO:0000313" key="2">
    <source>
        <dbReference type="Proteomes" id="UP001162029"/>
    </source>
</evidence>